<reference evidence="1 2" key="1">
    <citation type="submission" date="2021-06" db="EMBL/GenBank/DDBJ databases">
        <authorList>
            <person name="Kallberg Y."/>
            <person name="Tangrot J."/>
            <person name="Rosling A."/>
        </authorList>
    </citation>
    <scope>NUCLEOTIDE SEQUENCE [LARGE SCALE GENOMIC DNA]</scope>
    <source>
        <strain evidence="1 2">120-4 pot B 10/14</strain>
    </source>
</reference>
<accession>A0ABN7WUW0</accession>
<feature type="non-terminal residue" evidence="1">
    <location>
        <position position="59"/>
    </location>
</feature>
<comment type="caution">
    <text evidence="1">The sequence shown here is derived from an EMBL/GenBank/DDBJ whole genome shotgun (WGS) entry which is preliminary data.</text>
</comment>
<evidence type="ECO:0000313" key="2">
    <source>
        <dbReference type="Proteomes" id="UP000789901"/>
    </source>
</evidence>
<feature type="non-terminal residue" evidence="1">
    <location>
        <position position="1"/>
    </location>
</feature>
<dbReference type="EMBL" id="CAJVQB010065873">
    <property type="protein sequence ID" value="CAG8841455.1"/>
    <property type="molecule type" value="Genomic_DNA"/>
</dbReference>
<evidence type="ECO:0000313" key="1">
    <source>
        <dbReference type="EMBL" id="CAG8841455.1"/>
    </source>
</evidence>
<dbReference type="Proteomes" id="UP000789901">
    <property type="component" value="Unassembled WGS sequence"/>
</dbReference>
<keyword evidence="2" id="KW-1185">Reference proteome</keyword>
<gene>
    <name evidence="1" type="ORF">GMARGA_LOCUS35437</name>
</gene>
<protein>
    <submittedName>
        <fullName evidence="1">2750_t:CDS:1</fullName>
    </submittedName>
</protein>
<sequence length="59" mass="7088">AVWAQSFIGVERSEELLHKERLLYLHEYNKFFFVTITTRENILFGRHQGLLKGTFKDIF</sequence>
<proteinExistence type="predicted"/>
<name>A0ABN7WUW0_GIGMA</name>
<organism evidence="1 2">
    <name type="scientific">Gigaspora margarita</name>
    <dbReference type="NCBI Taxonomy" id="4874"/>
    <lineage>
        <taxon>Eukaryota</taxon>
        <taxon>Fungi</taxon>
        <taxon>Fungi incertae sedis</taxon>
        <taxon>Mucoromycota</taxon>
        <taxon>Glomeromycotina</taxon>
        <taxon>Glomeromycetes</taxon>
        <taxon>Diversisporales</taxon>
        <taxon>Gigasporaceae</taxon>
        <taxon>Gigaspora</taxon>
    </lineage>
</organism>